<dbReference type="InterPro" id="IPR038287">
    <property type="entry name" value="Cse2_sf"/>
</dbReference>
<organism evidence="1 2">
    <name type="scientific">Fuscovulum blasticum DSM 2131</name>
    <dbReference type="NCBI Taxonomy" id="1188250"/>
    <lineage>
        <taxon>Bacteria</taxon>
        <taxon>Pseudomonadati</taxon>
        <taxon>Pseudomonadota</taxon>
        <taxon>Alphaproteobacteria</taxon>
        <taxon>Rhodobacterales</taxon>
        <taxon>Paracoccaceae</taxon>
        <taxon>Pseudogemmobacter</taxon>
    </lineage>
</organism>
<dbReference type="Gene3D" id="1.10.520.40">
    <property type="entry name" value="CRISPR-associated protein Cse2"/>
    <property type="match status" value="1"/>
</dbReference>
<gene>
    <name evidence="1" type="ORF">C5F44_03675</name>
</gene>
<protein>
    <recommendedName>
        <fullName evidence="3">Type I-E CRISPR-associated protein Cse2/CasB</fullName>
    </recommendedName>
</protein>
<evidence type="ECO:0000313" key="2">
    <source>
        <dbReference type="Proteomes" id="UP000241362"/>
    </source>
</evidence>
<evidence type="ECO:0008006" key="3">
    <source>
        <dbReference type="Google" id="ProtNLM"/>
    </source>
</evidence>
<accession>A0A2T4JDY9</accession>
<dbReference type="Proteomes" id="UP000241362">
    <property type="component" value="Unassembled WGS sequence"/>
</dbReference>
<dbReference type="NCBIfam" id="TIGR02548">
    <property type="entry name" value="casB_cse2"/>
    <property type="match status" value="1"/>
</dbReference>
<dbReference type="InterPro" id="IPR013382">
    <property type="entry name" value="CRISPR-assoc_prot_Cse2"/>
</dbReference>
<sequence>MSDERKGPGAIALGWWKQHISRRDEAGQRGLSARLRRADIIKILCEPAVHELYRDLRMKPSQSYDLARLATLLAELRGNDRQTLAQVLGGEKPILSRSRFEHLIRAKGDDLTDGLRNAIHMLKPERRVCNVAVFAADLMNWEAARRRWCFEYFDPDTPAPTNDDRRLQDSEETSE</sequence>
<dbReference type="RefSeq" id="WP_107672133.1">
    <property type="nucleotide sequence ID" value="NZ_PZKE01000002.1"/>
</dbReference>
<reference evidence="1 2" key="1">
    <citation type="submission" date="2018-03" db="EMBL/GenBank/DDBJ databases">
        <title>Rhodobacter blasticus.</title>
        <authorList>
            <person name="Meyer T.E."/>
            <person name="Miller S."/>
            <person name="Lodha T."/>
            <person name="Gandham S."/>
            <person name="Chintalapati S."/>
            <person name="Chintalapati V.R."/>
        </authorList>
    </citation>
    <scope>NUCLEOTIDE SEQUENCE [LARGE SCALE GENOMIC DNA]</scope>
    <source>
        <strain evidence="1 2">DSM 2131</strain>
    </source>
</reference>
<proteinExistence type="predicted"/>
<dbReference type="EMBL" id="PZKE01000002">
    <property type="protein sequence ID" value="PTE16125.1"/>
    <property type="molecule type" value="Genomic_DNA"/>
</dbReference>
<dbReference type="AlphaFoldDB" id="A0A2T4JDY9"/>
<name>A0A2T4JDY9_FUSBL</name>
<comment type="caution">
    <text evidence="1">The sequence shown here is derived from an EMBL/GenBank/DDBJ whole genome shotgun (WGS) entry which is preliminary data.</text>
</comment>
<dbReference type="Pfam" id="PF09485">
    <property type="entry name" value="CRISPR_Cse2"/>
    <property type="match status" value="1"/>
</dbReference>
<evidence type="ECO:0000313" key="1">
    <source>
        <dbReference type="EMBL" id="PTE16125.1"/>
    </source>
</evidence>
<keyword evidence="2" id="KW-1185">Reference proteome</keyword>
<dbReference type="CDD" id="cd09731">
    <property type="entry name" value="Cse2_I-E"/>
    <property type="match status" value="1"/>
</dbReference>